<proteinExistence type="predicted"/>
<evidence type="ECO:0000256" key="2">
    <source>
        <dbReference type="SAM" id="MobiDB-lite"/>
    </source>
</evidence>
<sequence>MASEKYTPEIRELLPIREHRCIKCPNLVFGNLSHYQLHLRQRHQEVLQAPKSGPNIAFHCPVEKCIYHVATKGARCFTSLRLLRQHYQKSHLDRNHKCQECGEKFLLQHHLEKHQCTEHKCPVCELTYNSKAGLRTHMRRKNHLVQQESDKVAIPSLATWRKLNPPPAEFSMSATALAAPDEYIEHIPFSLEVATEPPAEPPPLEGGNGPAPELSAPEEHILCFLPIMDVPFGLQLTSEKLDMETQTEEEAMNDIRNEVLAPLLRDIETQTPDTRGDIGTMTDDFPDEQKQVEQLVPYPDIETQTPDSKDDIGTMTDDFLEKQAQIGQPVAGNFPTYPNIETQTTDTRGDIGTMTDDFPEDQEQMGQLPQGDFPTYSHIEPQTTETRGDMGTMTDDFPEEQVQIGQPVPVASDFPTYPENEAMFGLQTSAHMYTQTCDELFEELGLSHIQTQTHWPDGLYNTQQTQTCDEMLEEFFLDNFQSTCTQTRWLDWQDNGEGES</sequence>
<dbReference type="SMART" id="SM00355">
    <property type="entry name" value="ZnF_C2H2"/>
    <property type="match status" value="4"/>
</dbReference>
<dbReference type="PROSITE" id="PS50157">
    <property type="entry name" value="ZINC_FINGER_C2H2_2"/>
    <property type="match status" value="2"/>
</dbReference>
<organism evidence="4 5">
    <name type="scientific">Drosophila rhopaloa</name>
    <name type="common">Fruit fly</name>
    <dbReference type="NCBI Taxonomy" id="1041015"/>
    <lineage>
        <taxon>Eukaryota</taxon>
        <taxon>Metazoa</taxon>
        <taxon>Ecdysozoa</taxon>
        <taxon>Arthropoda</taxon>
        <taxon>Hexapoda</taxon>
        <taxon>Insecta</taxon>
        <taxon>Pterygota</taxon>
        <taxon>Neoptera</taxon>
        <taxon>Endopterygota</taxon>
        <taxon>Diptera</taxon>
        <taxon>Brachycera</taxon>
        <taxon>Muscomorpha</taxon>
        <taxon>Ephydroidea</taxon>
        <taxon>Drosophilidae</taxon>
        <taxon>Drosophila</taxon>
        <taxon>Sophophora</taxon>
    </lineage>
</organism>
<feature type="region of interest" description="Disordered" evidence="2">
    <location>
        <begin position="329"/>
        <end position="351"/>
    </location>
</feature>
<evidence type="ECO:0000256" key="1">
    <source>
        <dbReference type="PROSITE-ProRule" id="PRU00042"/>
    </source>
</evidence>
<protein>
    <recommendedName>
        <fullName evidence="3">C2H2-type domain-containing protein</fullName>
    </recommendedName>
</protein>
<dbReference type="EnsemblMetazoa" id="XM_017117847.2">
    <property type="protein sequence ID" value="XP_016973336.2"/>
    <property type="gene ID" value="LOC108040386"/>
</dbReference>
<feature type="domain" description="C2H2-type" evidence="3">
    <location>
        <begin position="119"/>
        <end position="148"/>
    </location>
</feature>
<dbReference type="PANTHER" id="PTHR46664:SF1">
    <property type="entry name" value="ATM INTERACTOR"/>
    <property type="match status" value="1"/>
</dbReference>
<dbReference type="InterPro" id="IPR036236">
    <property type="entry name" value="Znf_C2H2_sf"/>
</dbReference>
<accession>A0ABM5H250</accession>
<feature type="domain" description="C2H2-type" evidence="3">
    <location>
        <begin position="96"/>
        <end position="119"/>
    </location>
</feature>
<evidence type="ECO:0000313" key="5">
    <source>
        <dbReference type="Proteomes" id="UP001652680"/>
    </source>
</evidence>
<keyword evidence="1" id="KW-0862">Zinc</keyword>
<reference evidence="4" key="2">
    <citation type="submission" date="2025-05" db="UniProtKB">
        <authorList>
            <consortium name="EnsemblMetazoa"/>
        </authorList>
    </citation>
    <scope>IDENTIFICATION</scope>
</reference>
<dbReference type="GeneID" id="108040386"/>
<reference evidence="5" key="1">
    <citation type="journal article" date="2021" name="Elife">
        <title>Highly contiguous assemblies of 101 drosophilid genomes.</title>
        <authorList>
            <person name="Kim B.Y."/>
            <person name="Wang J.R."/>
            <person name="Miller D.E."/>
            <person name="Barmina O."/>
            <person name="Delaney E."/>
            <person name="Thompson A."/>
            <person name="Comeault A.A."/>
            <person name="Peede D."/>
            <person name="D'Agostino E.R."/>
            <person name="Pelaez J."/>
            <person name="Aguilar J.M."/>
            <person name="Haji D."/>
            <person name="Matsunaga T."/>
            <person name="Armstrong E.E."/>
            <person name="Zych M."/>
            <person name="Ogawa Y."/>
            <person name="Stamenkovic-Radak M."/>
            <person name="Jelic M."/>
            <person name="Veselinovic M.S."/>
            <person name="Tanaskovic M."/>
            <person name="Eric P."/>
            <person name="Gao J.J."/>
            <person name="Katoh T.K."/>
            <person name="Toda M.J."/>
            <person name="Watabe H."/>
            <person name="Watada M."/>
            <person name="Davis J.S."/>
            <person name="Moyle L.C."/>
            <person name="Manoli G."/>
            <person name="Bertolini E."/>
            <person name="Kostal V."/>
            <person name="Hawley R.S."/>
            <person name="Takahashi A."/>
            <person name="Jones C.D."/>
            <person name="Price D.K."/>
            <person name="Whiteman N."/>
            <person name="Kopp A."/>
            <person name="Matute D.R."/>
            <person name="Petrov D.A."/>
        </authorList>
    </citation>
    <scope>NUCLEOTIDE SEQUENCE [LARGE SCALE GENOMIC DNA]</scope>
</reference>
<dbReference type="PANTHER" id="PTHR46664">
    <property type="entry name" value="ATM INTERACTOR"/>
    <property type="match status" value="1"/>
</dbReference>
<dbReference type="Gene3D" id="3.30.160.60">
    <property type="entry name" value="Classic Zinc Finger"/>
    <property type="match status" value="1"/>
</dbReference>
<dbReference type="InterPro" id="IPR055303">
    <property type="entry name" value="ATMIN"/>
</dbReference>
<dbReference type="SUPFAM" id="SSF57667">
    <property type="entry name" value="beta-beta-alpha zinc fingers"/>
    <property type="match status" value="1"/>
</dbReference>
<dbReference type="PROSITE" id="PS00028">
    <property type="entry name" value="ZINC_FINGER_C2H2_1"/>
    <property type="match status" value="2"/>
</dbReference>
<keyword evidence="5" id="KW-1185">Reference proteome</keyword>
<dbReference type="Proteomes" id="UP001652680">
    <property type="component" value="Unassembled WGS sequence"/>
</dbReference>
<evidence type="ECO:0000259" key="3">
    <source>
        <dbReference type="PROSITE" id="PS50157"/>
    </source>
</evidence>
<dbReference type="RefSeq" id="XP_016973336.2">
    <property type="nucleotide sequence ID" value="XM_017117847.2"/>
</dbReference>
<dbReference type="InterPro" id="IPR013087">
    <property type="entry name" value="Znf_C2H2_type"/>
</dbReference>
<keyword evidence="1" id="KW-0863">Zinc-finger</keyword>
<evidence type="ECO:0000313" key="4">
    <source>
        <dbReference type="EnsemblMetazoa" id="XP_016973336.2"/>
    </source>
</evidence>
<keyword evidence="1" id="KW-0479">Metal-binding</keyword>
<name>A0ABM5H250_DRORH</name>